<sequence length="140" mass="14778">MSSRSLMRRISPFFAAGIRQHQRLLSSSSSSSSAAAAADMPEPQSSSPSLSPSLDVVHITDNCVQYIEKGRPSLGKMTVGVEGGRWLWEGGRWLWEVKVGESGCQGWEGESGGRCRVVEGGCGYSGGGRLAVVVVDCGSV</sequence>
<feature type="compositionally biased region" description="Low complexity" evidence="1">
    <location>
        <begin position="45"/>
        <end position="54"/>
    </location>
</feature>
<dbReference type="AlphaFoldDB" id="A0A4S4F2M4"/>
<feature type="region of interest" description="Disordered" evidence="1">
    <location>
        <begin position="30"/>
        <end position="54"/>
    </location>
</feature>
<organism evidence="2 3">
    <name type="scientific">Camellia sinensis var. sinensis</name>
    <name type="common">China tea</name>
    <dbReference type="NCBI Taxonomy" id="542762"/>
    <lineage>
        <taxon>Eukaryota</taxon>
        <taxon>Viridiplantae</taxon>
        <taxon>Streptophyta</taxon>
        <taxon>Embryophyta</taxon>
        <taxon>Tracheophyta</taxon>
        <taxon>Spermatophyta</taxon>
        <taxon>Magnoliopsida</taxon>
        <taxon>eudicotyledons</taxon>
        <taxon>Gunneridae</taxon>
        <taxon>Pentapetalae</taxon>
        <taxon>asterids</taxon>
        <taxon>Ericales</taxon>
        <taxon>Theaceae</taxon>
        <taxon>Camellia</taxon>
    </lineage>
</organism>
<protein>
    <submittedName>
        <fullName evidence="2">Uncharacterized protein</fullName>
    </submittedName>
</protein>
<dbReference type="STRING" id="542762.A0A4S4F2M4"/>
<accession>A0A4S4F2M4</accession>
<name>A0A4S4F2M4_CAMSN</name>
<evidence type="ECO:0000256" key="1">
    <source>
        <dbReference type="SAM" id="MobiDB-lite"/>
    </source>
</evidence>
<comment type="caution">
    <text evidence="2">The sequence shown here is derived from an EMBL/GenBank/DDBJ whole genome shotgun (WGS) entry which is preliminary data.</text>
</comment>
<reference evidence="2 3" key="1">
    <citation type="journal article" date="2018" name="Proc. Natl. Acad. Sci. U.S.A.">
        <title>Draft genome sequence of Camellia sinensis var. sinensis provides insights into the evolution of the tea genome and tea quality.</title>
        <authorList>
            <person name="Wei C."/>
            <person name="Yang H."/>
            <person name="Wang S."/>
            <person name="Zhao J."/>
            <person name="Liu C."/>
            <person name="Gao L."/>
            <person name="Xia E."/>
            <person name="Lu Y."/>
            <person name="Tai Y."/>
            <person name="She G."/>
            <person name="Sun J."/>
            <person name="Cao H."/>
            <person name="Tong W."/>
            <person name="Gao Q."/>
            <person name="Li Y."/>
            <person name="Deng W."/>
            <person name="Jiang X."/>
            <person name="Wang W."/>
            <person name="Chen Q."/>
            <person name="Zhang S."/>
            <person name="Li H."/>
            <person name="Wu J."/>
            <person name="Wang P."/>
            <person name="Li P."/>
            <person name="Shi C."/>
            <person name="Zheng F."/>
            <person name="Jian J."/>
            <person name="Huang B."/>
            <person name="Shan D."/>
            <person name="Shi M."/>
            <person name="Fang C."/>
            <person name="Yue Y."/>
            <person name="Li F."/>
            <person name="Li D."/>
            <person name="Wei S."/>
            <person name="Han B."/>
            <person name="Jiang C."/>
            <person name="Yin Y."/>
            <person name="Xia T."/>
            <person name="Zhang Z."/>
            <person name="Bennetzen J.L."/>
            <person name="Zhao S."/>
            <person name="Wan X."/>
        </authorList>
    </citation>
    <scope>NUCLEOTIDE SEQUENCE [LARGE SCALE GENOMIC DNA]</scope>
    <source>
        <strain evidence="3">cv. Shuchazao</strain>
        <tissue evidence="2">Leaf</tissue>
    </source>
</reference>
<proteinExistence type="predicted"/>
<keyword evidence="3" id="KW-1185">Reference proteome</keyword>
<evidence type="ECO:0000313" key="3">
    <source>
        <dbReference type="Proteomes" id="UP000306102"/>
    </source>
</evidence>
<gene>
    <name evidence="2" type="ORF">TEA_000165</name>
</gene>
<evidence type="ECO:0000313" key="2">
    <source>
        <dbReference type="EMBL" id="THG23472.1"/>
    </source>
</evidence>
<dbReference type="Proteomes" id="UP000306102">
    <property type="component" value="Unassembled WGS sequence"/>
</dbReference>
<dbReference type="EMBL" id="SDRB02000298">
    <property type="protein sequence ID" value="THG23472.1"/>
    <property type="molecule type" value="Genomic_DNA"/>
</dbReference>